<evidence type="ECO:0000256" key="1">
    <source>
        <dbReference type="ARBA" id="ARBA00004370"/>
    </source>
</evidence>
<evidence type="ECO:0000256" key="2">
    <source>
        <dbReference type="ARBA" id="ARBA00022448"/>
    </source>
</evidence>
<accession>A0A8X8ZRK3</accession>
<dbReference type="InterPro" id="IPR013057">
    <property type="entry name" value="AA_transpt_TM"/>
</dbReference>
<feature type="domain" description="Amino acid transporter transmembrane" evidence="8">
    <location>
        <begin position="1"/>
        <end position="149"/>
    </location>
</feature>
<comment type="caution">
    <text evidence="9">The sequence shown here is derived from an EMBL/GenBank/DDBJ whole genome shotgun (WGS) entry which is preliminary data.</text>
</comment>
<dbReference type="EMBL" id="PNBA02000009">
    <property type="protein sequence ID" value="KAG6414358.1"/>
    <property type="molecule type" value="Genomic_DNA"/>
</dbReference>
<organism evidence="9">
    <name type="scientific">Salvia splendens</name>
    <name type="common">Scarlet sage</name>
    <dbReference type="NCBI Taxonomy" id="180675"/>
    <lineage>
        <taxon>Eukaryota</taxon>
        <taxon>Viridiplantae</taxon>
        <taxon>Streptophyta</taxon>
        <taxon>Embryophyta</taxon>
        <taxon>Tracheophyta</taxon>
        <taxon>Spermatophyta</taxon>
        <taxon>Magnoliopsida</taxon>
        <taxon>eudicotyledons</taxon>
        <taxon>Gunneridae</taxon>
        <taxon>Pentapetalae</taxon>
        <taxon>asterids</taxon>
        <taxon>lamiids</taxon>
        <taxon>Lamiales</taxon>
        <taxon>Lamiaceae</taxon>
        <taxon>Nepetoideae</taxon>
        <taxon>Mentheae</taxon>
        <taxon>Salviinae</taxon>
        <taxon>Salvia</taxon>
        <taxon>Salvia subgen. Calosphace</taxon>
        <taxon>core Calosphace</taxon>
    </lineage>
</organism>
<dbReference type="Pfam" id="PF01490">
    <property type="entry name" value="Aa_trans"/>
    <property type="match status" value="1"/>
</dbReference>
<keyword evidence="2" id="KW-0813">Transport</keyword>
<sequence length="287" mass="31550">MAQLGCIWGPLLMLLFAAVTLFSSFLISNCYRSPDPDYGPSRNTSYIAAVQSILGKKNAWICGVLIQMNLYGTGVAHTITTALCLRAIERSNCDKGNGSDAPCDSGNGWYMLLFGLVQIFMSQIPDFHSMEWISIAAAIMSFAYSSIALGLGAAKEIERFRAALLEFRLPLRCRKYAFGDQTPGDLLTGFGDFGPRWLIDFANACVVLHLIGGYQGNGSPAVYSQPLFAMVDKWMADQFLRSSFVATNHVAALELKRAEAGFQEGICCIDDGSRDDFSRTSTRFWEC</sequence>
<dbReference type="AlphaFoldDB" id="A0A8X8ZRK3"/>
<protein>
    <recommendedName>
        <fullName evidence="8">Amino acid transporter transmembrane domain-containing protein</fullName>
    </recommendedName>
</protein>
<feature type="transmembrane region" description="Helical" evidence="7">
    <location>
        <begin position="7"/>
        <end position="27"/>
    </location>
</feature>
<keyword evidence="3 7" id="KW-0812">Transmembrane</keyword>
<reference evidence="9" key="2">
    <citation type="submission" date="2020-08" db="EMBL/GenBank/DDBJ databases">
        <title>Plant Genome Project.</title>
        <authorList>
            <person name="Zhang R.-G."/>
        </authorList>
    </citation>
    <scope>NUCLEOTIDE SEQUENCE</scope>
    <source>
        <strain evidence="9">Huo1</strain>
        <tissue evidence="9">Leaf</tissue>
    </source>
</reference>
<keyword evidence="4" id="KW-0029">Amino-acid transport</keyword>
<dbReference type="PANTHER" id="PTHR48017">
    <property type="entry name" value="OS05G0424000 PROTEIN-RELATED"/>
    <property type="match status" value="1"/>
</dbReference>
<gene>
    <name evidence="9" type="ORF">SASPL_127080</name>
</gene>
<reference evidence="9" key="1">
    <citation type="submission" date="2018-01" db="EMBL/GenBank/DDBJ databases">
        <authorList>
            <person name="Mao J.F."/>
        </authorList>
    </citation>
    <scope>NUCLEOTIDE SEQUENCE</scope>
    <source>
        <strain evidence="9">Huo1</strain>
        <tissue evidence="9">Leaf</tissue>
    </source>
</reference>
<dbReference type="GO" id="GO:0016020">
    <property type="term" value="C:membrane"/>
    <property type="evidence" value="ECO:0007669"/>
    <property type="project" value="UniProtKB-SubCell"/>
</dbReference>
<comment type="subcellular location">
    <subcellularLocation>
        <location evidence="1">Membrane</location>
    </subcellularLocation>
</comment>
<evidence type="ECO:0000259" key="8">
    <source>
        <dbReference type="Pfam" id="PF01490"/>
    </source>
</evidence>
<dbReference type="Proteomes" id="UP000298416">
    <property type="component" value="Unassembled WGS sequence"/>
</dbReference>
<name>A0A8X8ZRK3_SALSN</name>
<evidence type="ECO:0000256" key="6">
    <source>
        <dbReference type="ARBA" id="ARBA00023136"/>
    </source>
</evidence>
<keyword evidence="5 7" id="KW-1133">Transmembrane helix</keyword>
<proteinExistence type="predicted"/>
<keyword evidence="6 7" id="KW-0472">Membrane</keyword>
<feature type="transmembrane region" description="Helical" evidence="7">
    <location>
        <begin position="132"/>
        <end position="154"/>
    </location>
</feature>
<evidence type="ECO:0000256" key="7">
    <source>
        <dbReference type="SAM" id="Phobius"/>
    </source>
</evidence>
<evidence type="ECO:0000313" key="10">
    <source>
        <dbReference type="Proteomes" id="UP000298416"/>
    </source>
</evidence>
<keyword evidence="10" id="KW-1185">Reference proteome</keyword>
<evidence type="ECO:0000256" key="3">
    <source>
        <dbReference type="ARBA" id="ARBA00022692"/>
    </source>
</evidence>
<evidence type="ECO:0000256" key="5">
    <source>
        <dbReference type="ARBA" id="ARBA00022989"/>
    </source>
</evidence>
<evidence type="ECO:0000313" key="9">
    <source>
        <dbReference type="EMBL" id="KAG6414358.1"/>
    </source>
</evidence>
<dbReference type="GO" id="GO:0006865">
    <property type="term" value="P:amino acid transport"/>
    <property type="evidence" value="ECO:0007669"/>
    <property type="project" value="UniProtKB-KW"/>
</dbReference>
<evidence type="ECO:0000256" key="4">
    <source>
        <dbReference type="ARBA" id="ARBA00022970"/>
    </source>
</evidence>